<evidence type="ECO:0000256" key="6">
    <source>
        <dbReference type="PROSITE-ProRule" id="PRU00050"/>
    </source>
</evidence>
<reference evidence="10 11" key="1">
    <citation type="submission" date="2019-11" db="EMBL/GenBank/DDBJ databases">
        <title>P. haliotis isolates from Z. marina roots.</title>
        <authorList>
            <person name="Cohen M."/>
            <person name="Jospin G."/>
            <person name="Eisen J.A."/>
            <person name="Coil D.A."/>
        </authorList>
    </citation>
    <scope>NUCLEOTIDE SEQUENCE [LARGE SCALE GENOMIC DNA]</scope>
    <source>
        <strain evidence="10 11">UCD-MCMsp1aY</strain>
    </source>
</reference>
<gene>
    <name evidence="5 10" type="primary">cheB</name>
    <name evidence="10" type="ORF">GNP35_13845</name>
</gene>
<dbReference type="GO" id="GO:0005737">
    <property type="term" value="C:cytoplasm"/>
    <property type="evidence" value="ECO:0007669"/>
    <property type="project" value="UniProtKB-SubCell"/>
</dbReference>
<dbReference type="InterPro" id="IPR008248">
    <property type="entry name" value="CheB-like"/>
</dbReference>
<comment type="catalytic activity">
    <reaction evidence="5">
        <text>L-glutaminyl-[protein] + H2O = L-glutamyl-[protein] + NH4(+)</text>
        <dbReference type="Rhea" id="RHEA:16441"/>
        <dbReference type="Rhea" id="RHEA-COMP:10207"/>
        <dbReference type="Rhea" id="RHEA-COMP:10208"/>
        <dbReference type="ChEBI" id="CHEBI:15377"/>
        <dbReference type="ChEBI" id="CHEBI:28938"/>
        <dbReference type="ChEBI" id="CHEBI:29973"/>
        <dbReference type="ChEBI" id="CHEBI:30011"/>
        <dbReference type="EC" id="3.5.1.44"/>
    </reaction>
</comment>
<dbReference type="NCBIfam" id="NF001965">
    <property type="entry name" value="PRK00742.1"/>
    <property type="match status" value="1"/>
</dbReference>
<protein>
    <recommendedName>
        <fullName evidence="5">Protein-glutamate methylesterase/protein-glutamine glutaminase</fullName>
        <ecNumber evidence="5">3.1.1.61</ecNumber>
        <ecNumber evidence="5">3.5.1.44</ecNumber>
    </recommendedName>
</protein>
<dbReference type="AlphaFoldDB" id="A0A6N8FD19"/>
<accession>A0A6N8FD19</accession>
<keyword evidence="3 5" id="KW-0378">Hydrolase</keyword>
<dbReference type="Gene3D" id="3.40.50.180">
    <property type="entry name" value="Methylesterase CheB, C-terminal domain"/>
    <property type="match status" value="1"/>
</dbReference>
<dbReference type="Proteomes" id="UP000439994">
    <property type="component" value="Unassembled WGS sequence"/>
</dbReference>
<comment type="subcellular location">
    <subcellularLocation>
        <location evidence="5">Cytoplasm</location>
    </subcellularLocation>
</comment>
<dbReference type="HAMAP" id="MF_00099">
    <property type="entry name" value="CheB_chemtxs"/>
    <property type="match status" value="1"/>
</dbReference>
<dbReference type="InterPro" id="IPR001789">
    <property type="entry name" value="Sig_transdc_resp-reg_receiver"/>
</dbReference>
<comment type="PTM">
    <text evidence="5">Phosphorylated by CheA. Phosphorylation of the N-terminal regulatory domain activates the methylesterase activity.</text>
</comment>
<keyword evidence="10" id="KW-0808">Transferase</keyword>
<dbReference type="PIRSF" id="PIRSF000876">
    <property type="entry name" value="RR_chemtxs_CheB"/>
    <property type="match status" value="1"/>
</dbReference>
<comment type="domain">
    <text evidence="5">Contains a C-terminal catalytic domain, and an N-terminal region which modulates catalytic activity.</text>
</comment>
<comment type="function">
    <text evidence="5">Involved in chemotaxis. Part of a chemotaxis signal transduction system that modulates chemotaxis in response to various stimuli. Catalyzes the demethylation of specific methylglutamate residues introduced into the chemoreceptors (methyl-accepting chemotaxis proteins or MCP) by CheR. Also mediates the irreversible deamidation of specific glutamine residues to glutamic acid.</text>
</comment>
<evidence type="ECO:0000259" key="8">
    <source>
        <dbReference type="PROSITE" id="PS50110"/>
    </source>
</evidence>
<feature type="active site" evidence="5 6">
    <location>
        <position position="167"/>
    </location>
</feature>
<feature type="modified residue" description="4-aspartylphosphate" evidence="5 7">
    <location>
        <position position="54"/>
    </location>
</feature>
<dbReference type="GO" id="GO:0008984">
    <property type="term" value="F:protein-glutamate methylesterase activity"/>
    <property type="evidence" value="ECO:0007669"/>
    <property type="project" value="UniProtKB-UniRule"/>
</dbReference>
<sequence>MIKVVIVDDSKLIRMILNEIISAAPDMQVVGEAEDPLEARDLIKSLNPDVLTLDIEMPKMDGITFLKNLMRLRPMPVVMLSTLTAEGAPITLEALSIGAVDFLEKPKVDVKESLGKYADVLVEKIRAAAGARLSQIIRSRKRAQQSDAAPAATGDFKKNHLIAIGASTGGTEAIKEVVINLPANFCPIVVTQHIPPVFSKTYAERLNKVCKMTVHEASHGQVIEPGHIYIAPGDKHLTVLKRGSKLLCQLDDSEPVNRHKPAVDVLFDSIAKYMGKYSSGVILTGMGADGAKGLLRLKESGAYTITQDENSSVVYGMPRAAKELGAGNEELPLDKIAKRLMELATRSI</sequence>
<feature type="active site" evidence="5 6">
    <location>
        <position position="289"/>
    </location>
</feature>
<dbReference type="SUPFAM" id="SSF52738">
    <property type="entry name" value="Methylesterase CheB, C-terminal domain"/>
    <property type="match status" value="1"/>
</dbReference>
<evidence type="ECO:0000256" key="3">
    <source>
        <dbReference type="ARBA" id="ARBA00022801"/>
    </source>
</evidence>
<feature type="domain" description="CheB-type methylesterase" evidence="9">
    <location>
        <begin position="155"/>
        <end position="347"/>
    </location>
</feature>
<feature type="domain" description="Response regulatory" evidence="8">
    <location>
        <begin position="3"/>
        <end position="120"/>
    </location>
</feature>
<dbReference type="GO" id="GO:0000156">
    <property type="term" value="F:phosphorelay response regulator activity"/>
    <property type="evidence" value="ECO:0007669"/>
    <property type="project" value="InterPro"/>
</dbReference>
<dbReference type="EC" id="3.5.1.44" evidence="5"/>
<evidence type="ECO:0000256" key="1">
    <source>
        <dbReference type="ARBA" id="ARBA00022490"/>
    </source>
</evidence>
<keyword evidence="1 5" id="KW-0963">Cytoplasm</keyword>
<dbReference type="NCBIfam" id="NF009206">
    <property type="entry name" value="PRK12555.1"/>
    <property type="match status" value="1"/>
</dbReference>
<dbReference type="InterPro" id="IPR035909">
    <property type="entry name" value="CheB_C"/>
</dbReference>
<dbReference type="PANTHER" id="PTHR42872">
    <property type="entry name" value="PROTEIN-GLUTAMATE METHYLESTERASE/PROTEIN-GLUTAMINE GLUTAMINASE"/>
    <property type="match status" value="1"/>
</dbReference>
<dbReference type="PROSITE" id="PS50122">
    <property type="entry name" value="CHEB"/>
    <property type="match status" value="1"/>
</dbReference>
<dbReference type="SMART" id="SM00448">
    <property type="entry name" value="REC"/>
    <property type="match status" value="1"/>
</dbReference>
<dbReference type="PROSITE" id="PS50110">
    <property type="entry name" value="RESPONSE_REGULATORY"/>
    <property type="match status" value="1"/>
</dbReference>
<evidence type="ECO:0000313" key="10">
    <source>
        <dbReference type="EMBL" id="MUH73469.1"/>
    </source>
</evidence>
<dbReference type="CDD" id="cd17541">
    <property type="entry name" value="REC_CheB-like"/>
    <property type="match status" value="1"/>
</dbReference>
<dbReference type="GO" id="GO:0006935">
    <property type="term" value="P:chemotaxis"/>
    <property type="evidence" value="ECO:0007669"/>
    <property type="project" value="UniProtKB-UniRule"/>
</dbReference>
<comment type="catalytic activity">
    <reaction evidence="4 5">
        <text>[protein]-L-glutamate 5-O-methyl ester + H2O = L-glutamyl-[protein] + methanol + H(+)</text>
        <dbReference type="Rhea" id="RHEA:23236"/>
        <dbReference type="Rhea" id="RHEA-COMP:10208"/>
        <dbReference type="Rhea" id="RHEA-COMP:10311"/>
        <dbReference type="ChEBI" id="CHEBI:15377"/>
        <dbReference type="ChEBI" id="CHEBI:15378"/>
        <dbReference type="ChEBI" id="CHEBI:17790"/>
        <dbReference type="ChEBI" id="CHEBI:29973"/>
        <dbReference type="ChEBI" id="CHEBI:82795"/>
        <dbReference type="EC" id="3.1.1.61"/>
    </reaction>
</comment>
<dbReference type="Pfam" id="PF00072">
    <property type="entry name" value="Response_reg"/>
    <property type="match status" value="1"/>
</dbReference>
<dbReference type="PANTHER" id="PTHR42872:SF6">
    <property type="entry name" value="PROTEIN-GLUTAMATE METHYLESTERASE_PROTEIN-GLUTAMINE GLUTAMINASE"/>
    <property type="match status" value="1"/>
</dbReference>
<keyword evidence="11" id="KW-1185">Reference proteome</keyword>
<evidence type="ECO:0000313" key="11">
    <source>
        <dbReference type="Proteomes" id="UP000439994"/>
    </source>
</evidence>
<evidence type="ECO:0000256" key="7">
    <source>
        <dbReference type="PROSITE-ProRule" id="PRU00169"/>
    </source>
</evidence>
<dbReference type="Pfam" id="PF01339">
    <property type="entry name" value="CheB_methylest"/>
    <property type="match status" value="1"/>
</dbReference>
<evidence type="ECO:0000259" key="9">
    <source>
        <dbReference type="PROSITE" id="PS50122"/>
    </source>
</evidence>
<evidence type="ECO:0000256" key="5">
    <source>
        <dbReference type="HAMAP-Rule" id="MF_00099"/>
    </source>
</evidence>
<comment type="caution">
    <text evidence="10">The sequence shown here is derived from an EMBL/GenBank/DDBJ whole genome shotgun (WGS) entry which is preliminary data.</text>
</comment>
<dbReference type="EMBL" id="WOCD01000005">
    <property type="protein sequence ID" value="MUH73469.1"/>
    <property type="molecule type" value="Genomic_DNA"/>
</dbReference>
<keyword evidence="5 7" id="KW-0597">Phosphoprotein</keyword>
<dbReference type="OrthoDB" id="9793421at2"/>
<dbReference type="RefSeq" id="WP_155696765.1">
    <property type="nucleotide sequence ID" value="NZ_WOCD01000005.1"/>
</dbReference>
<evidence type="ECO:0000256" key="2">
    <source>
        <dbReference type="ARBA" id="ARBA00022500"/>
    </source>
</evidence>
<feature type="active site" evidence="5 6">
    <location>
        <position position="193"/>
    </location>
</feature>
<keyword evidence="2 5" id="KW-0145">Chemotaxis</keyword>
<evidence type="ECO:0000256" key="4">
    <source>
        <dbReference type="ARBA" id="ARBA00048267"/>
    </source>
</evidence>
<dbReference type="InterPro" id="IPR000673">
    <property type="entry name" value="Sig_transdc_resp-reg_Me-estase"/>
</dbReference>
<dbReference type="CDD" id="cd16432">
    <property type="entry name" value="CheB_Rec"/>
    <property type="match status" value="1"/>
</dbReference>
<dbReference type="InterPro" id="IPR011006">
    <property type="entry name" value="CheY-like_superfamily"/>
</dbReference>
<dbReference type="SUPFAM" id="SSF52172">
    <property type="entry name" value="CheY-like"/>
    <property type="match status" value="1"/>
</dbReference>
<dbReference type="EC" id="3.1.1.61" evidence="5"/>
<dbReference type="GO" id="GO:0032259">
    <property type="term" value="P:methylation"/>
    <property type="evidence" value="ECO:0007669"/>
    <property type="project" value="UniProtKB-KW"/>
</dbReference>
<dbReference type="GO" id="GO:0008168">
    <property type="term" value="F:methyltransferase activity"/>
    <property type="evidence" value="ECO:0007669"/>
    <property type="project" value="UniProtKB-KW"/>
</dbReference>
<comment type="similarity">
    <text evidence="5">Belongs to the CheB family.</text>
</comment>
<keyword evidence="10" id="KW-0489">Methyltransferase</keyword>
<dbReference type="GO" id="GO:0050568">
    <property type="term" value="F:protein-glutamine glutaminase activity"/>
    <property type="evidence" value="ECO:0007669"/>
    <property type="project" value="UniProtKB-UniRule"/>
</dbReference>
<dbReference type="Gene3D" id="3.40.50.2300">
    <property type="match status" value="1"/>
</dbReference>
<name>A0A6N8FD19_9GAMM</name>
<organism evidence="10 11">
    <name type="scientific">Psychrosphaera haliotis</name>
    <dbReference type="NCBI Taxonomy" id="555083"/>
    <lineage>
        <taxon>Bacteria</taxon>
        <taxon>Pseudomonadati</taxon>
        <taxon>Pseudomonadota</taxon>
        <taxon>Gammaproteobacteria</taxon>
        <taxon>Alteromonadales</taxon>
        <taxon>Pseudoalteromonadaceae</taxon>
        <taxon>Psychrosphaera</taxon>
    </lineage>
</organism>
<proteinExistence type="inferred from homology"/>